<comment type="similarity">
    <text evidence="2">Belongs to the TMEM120 family.</text>
</comment>
<feature type="transmembrane region" description="Helical" evidence="8">
    <location>
        <begin position="264"/>
        <end position="282"/>
    </location>
</feature>
<dbReference type="AlphaFoldDB" id="A0A817A8L1"/>
<accession>A0A817A8L1</accession>
<comment type="caution">
    <text evidence="12">The sequence shown here is derived from an EMBL/GenBank/DDBJ whole genome shotgun (WGS) entry which is preliminary data.</text>
</comment>
<evidence type="ECO:0000313" key="11">
    <source>
        <dbReference type="EMBL" id="CAF2044021.1"/>
    </source>
</evidence>
<dbReference type="EMBL" id="CAJNOV010001163">
    <property type="protein sequence ID" value="CAF1050872.1"/>
    <property type="molecule type" value="Genomic_DNA"/>
</dbReference>
<keyword evidence="6" id="KW-0175">Coiled coil</keyword>
<evidence type="ECO:0000256" key="4">
    <source>
        <dbReference type="ARBA" id="ARBA00022989"/>
    </source>
</evidence>
<evidence type="ECO:0000256" key="8">
    <source>
        <dbReference type="SAM" id="Phobius"/>
    </source>
</evidence>
<evidence type="ECO:0000313" key="9">
    <source>
        <dbReference type="EMBL" id="CAF1050872.1"/>
    </source>
</evidence>
<evidence type="ECO:0000313" key="10">
    <source>
        <dbReference type="EMBL" id="CAF1638353.1"/>
    </source>
</evidence>
<organism evidence="12 13">
    <name type="scientific">Rotaria magnacalcarata</name>
    <dbReference type="NCBI Taxonomy" id="392030"/>
    <lineage>
        <taxon>Eukaryota</taxon>
        <taxon>Metazoa</taxon>
        <taxon>Spiralia</taxon>
        <taxon>Gnathifera</taxon>
        <taxon>Rotifera</taxon>
        <taxon>Eurotatoria</taxon>
        <taxon>Bdelloidea</taxon>
        <taxon>Philodinida</taxon>
        <taxon>Philodinidae</taxon>
        <taxon>Rotaria</taxon>
    </lineage>
</organism>
<keyword evidence="4 8" id="KW-1133">Transmembrane helix</keyword>
<evidence type="ECO:0000313" key="13">
    <source>
        <dbReference type="Proteomes" id="UP000663824"/>
    </source>
</evidence>
<dbReference type="GO" id="GO:0016020">
    <property type="term" value="C:membrane"/>
    <property type="evidence" value="ECO:0007669"/>
    <property type="project" value="UniProtKB-SubCell"/>
</dbReference>
<comment type="subcellular location">
    <subcellularLocation>
        <location evidence="1">Membrane</location>
        <topology evidence="1">Multi-pass membrane protein</topology>
    </subcellularLocation>
</comment>
<feature type="coiled-coil region" evidence="6">
    <location>
        <begin position="106"/>
        <end position="140"/>
    </location>
</feature>
<feature type="transmembrane region" description="Helical" evidence="8">
    <location>
        <begin position="351"/>
        <end position="369"/>
    </location>
</feature>
<dbReference type="EMBL" id="CAJNOW010015063">
    <property type="protein sequence ID" value="CAF1638353.1"/>
    <property type="molecule type" value="Genomic_DNA"/>
</dbReference>
<evidence type="ECO:0000256" key="2">
    <source>
        <dbReference type="ARBA" id="ARBA00009700"/>
    </source>
</evidence>
<dbReference type="Pfam" id="PF07851">
    <property type="entry name" value="TMEM120A-B"/>
    <property type="match status" value="1"/>
</dbReference>
<dbReference type="Proteomes" id="UP000663834">
    <property type="component" value="Unassembled WGS sequence"/>
</dbReference>
<reference evidence="12" key="1">
    <citation type="submission" date="2021-02" db="EMBL/GenBank/DDBJ databases">
        <authorList>
            <person name="Nowell W R."/>
        </authorList>
    </citation>
    <scope>NUCLEOTIDE SEQUENCE</scope>
</reference>
<feature type="compositionally biased region" description="Low complexity" evidence="7">
    <location>
        <begin position="52"/>
        <end position="65"/>
    </location>
</feature>
<dbReference type="InterPro" id="IPR012926">
    <property type="entry name" value="TMEM120A/B"/>
</dbReference>
<dbReference type="Proteomes" id="UP000663824">
    <property type="component" value="Unassembled WGS sequence"/>
</dbReference>
<feature type="transmembrane region" description="Helical" evidence="8">
    <location>
        <begin position="288"/>
        <end position="306"/>
    </location>
</feature>
<evidence type="ECO:0000313" key="12">
    <source>
        <dbReference type="EMBL" id="CAF2249404.1"/>
    </source>
</evidence>
<gene>
    <name evidence="9" type="ORF">CJN711_LOCUS4739</name>
    <name evidence="10" type="ORF">KQP761_LOCUS27556</name>
    <name evidence="12" type="ORF">MBJ925_LOCUS37791</name>
    <name evidence="11" type="ORF">WKI299_LOCUS8851</name>
</gene>
<feature type="transmembrane region" description="Helical" evidence="8">
    <location>
        <begin position="318"/>
        <end position="339"/>
    </location>
</feature>
<evidence type="ECO:0000256" key="6">
    <source>
        <dbReference type="SAM" id="Coils"/>
    </source>
</evidence>
<name>A0A817A8L1_9BILA</name>
<dbReference type="PANTHER" id="PTHR21433">
    <property type="entry name" value="TRANSMEMBRANE PROTEIN INDUCED BY TUMOR NECROSIS FACTOR ALPHA"/>
    <property type="match status" value="1"/>
</dbReference>
<dbReference type="OrthoDB" id="2015098at2759"/>
<dbReference type="PANTHER" id="PTHR21433:SF0">
    <property type="entry name" value="TRANSMEMBRANE PROTEIN 120 HOMOLOG"/>
    <property type="match status" value="1"/>
</dbReference>
<keyword evidence="3 8" id="KW-0812">Transmembrane</keyword>
<evidence type="ECO:0000256" key="3">
    <source>
        <dbReference type="ARBA" id="ARBA00022692"/>
    </source>
</evidence>
<protein>
    <recommendedName>
        <fullName evidence="14">Transmembrane protein 120A</fullName>
    </recommendedName>
</protein>
<dbReference type="EMBL" id="CAJNRF010002879">
    <property type="protein sequence ID" value="CAF2044021.1"/>
    <property type="molecule type" value="Genomic_DNA"/>
</dbReference>
<feature type="region of interest" description="Disordered" evidence="7">
    <location>
        <begin position="159"/>
        <end position="195"/>
    </location>
</feature>
<feature type="compositionally biased region" description="Polar residues" evidence="7">
    <location>
        <begin position="35"/>
        <end position="50"/>
    </location>
</feature>
<proteinExistence type="inferred from homology"/>
<feature type="transmembrane region" description="Helical" evidence="8">
    <location>
        <begin position="434"/>
        <end position="458"/>
    </location>
</feature>
<sequence>MTSDITFNTEDENSRQPTTQHFDVVSSEEDDENGPTMSIPSSLTNENGPTMSVPSSSTNENSSLPPIATVETLDDKSFSNLYDDWLELDAELRSFEPKHKEYVGKLDEVESLKKKYHVEYEKYKKKIDQIQQSIVELKKTYTKKDEIIKKNVPNSTVSNLKSSQSAANLEQRKSSSLSSSTAASRPLTSVNSSPSLDKLVSTLSSLERLNIISEQVCTNSLYLSRVADTLPRKNPYLKVILGGVDVSILNKADKWTYKQEYEQFKFIVTCISLVSSLVIWSLTSRYRAFDALFHFLLVWYYCTLTIRESILIVNGSNINPWWRAHHFIATVATGILLTWPESESYHTFRTQFFVFSFYLSFVQGLQFYYQRGCLYRLRALGETHDMDITIEGFHRWMFRGLSFLVPFLLVGYLFQLYNAYALWQLAHVPTTHEWQVLVLAIIFFLLFLGNILTTLSVLREKLREKPPPIILKEKYQSLKTFLSTNYHRRARSFHQYGHRQEKEISNNGTLHHGTSKED</sequence>
<evidence type="ECO:0000256" key="1">
    <source>
        <dbReference type="ARBA" id="ARBA00004141"/>
    </source>
</evidence>
<feature type="compositionally biased region" description="Polar residues" evidence="7">
    <location>
        <begin position="159"/>
        <end position="168"/>
    </location>
</feature>
<feature type="region of interest" description="Disordered" evidence="7">
    <location>
        <begin position="1"/>
        <end position="65"/>
    </location>
</feature>
<dbReference type="Proteomes" id="UP000663856">
    <property type="component" value="Unassembled WGS sequence"/>
</dbReference>
<feature type="transmembrane region" description="Helical" evidence="8">
    <location>
        <begin position="396"/>
        <end position="414"/>
    </location>
</feature>
<dbReference type="Proteomes" id="UP000663855">
    <property type="component" value="Unassembled WGS sequence"/>
</dbReference>
<feature type="compositionally biased region" description="Low complexity" evidence="7">
    <location>
        <begin position="174"/>
        <end position="189"/>
    </location>
</feature>
<evidence type="ECO:0008006" key="14">
    <source>
        <dbReference type="Google" id="ProtNLM"/>
    </source>
</evidence>
<evidence type="ECO:0000256" key="5">
    <source>
        <dbReference type="ARBA" id="ARBA00023136"/>
    </source>
</evidence>
<dbReference type="EMBL" id="CAJNRE010021045">
    <property type="protein sequence ID" value="CAF2249404.1"/>
    <property type="molecule type" value="Genomic_DNA"/>
</dbReference>
<keyword evidence="5 8" id="KW-0472">Membrane</keyword>
<evidence type="ECO:0000256" key="7">
    <source>
        <dbReference type="SAM" id="MobiDB-lite"/>
    </source>
</evidence>